<evidence type="ECO:0000313" key="3">
    <source>
        <dbReference type="Proteomes" id="UP000326354"/>
    </source>
</evidence>
<gene>
    <name evidence="2" type="ORF">UABAM_00526</name>
</gene>
<dbReference type="RefSeq" id="WP_151966435.1">
    <property type="nucleotide sequence ID" value="NZ_AP019860.1"/>
</dbReference>
<protein>
    <submittedName>
        <fullName evidence="2">Uncharacterized protein</fullName>
    </submittedName>
</protein>
<feature type="transmembrane region" description="Helical" evidence="1">
    <location>
        <begin position="40"/>
        <end position="62"/>
    </location>
</feature>
<dbReference type="EMBL" id="AP019860">
    <property type="protein sequence ID" value="BBM82183.1"/>
    <property type="molecule type" value="Genomic_DNA"/>
</dbReference>
<dbReference type="KEGG" id="uam:UABAM_00526"/>
<keyword evidence="3" id="KW-1185">Reference proteome</keyword>
<sequence>MNWENVAGNPAHVKRLFVKSGLFIPIAIALPALFFQHEVLWIVGGILAGFSFLLCFFIAFLLGGSIRRFEEVVAHIEDGEYLQKWTYTQNEWRPFAAAELERRQKNYQAVIKWSTIIFVVLYVIAASFLYEEKDFLLLTGIFTGVLVFFVTIVFFAGRYREKLWQKNAIDYVDKDTLMTFIGPGFFIRGKEYQSFNEVGVVLLDVSLEDNNLIFKIEIQGNQRVQHDHYVLVPQGETQRAEEIVEYFTKKRE</sequence>
<keyword evidence="1" id="KW-1133">Transmembrane helix</keyword>
<dbReference type="AlphaFoldDB" id="A0A5S9II27"/>
<feature type="transmembrane region" description="Helical" evidence="1">
    <location>
        <begin position="135"/>
        <end position="156"/>
    </location>
</feature>
<name>A0A5S9II27_UABAM</name>
<accession>A0A5S9II27</accession>
<feature type="transmembrane region" description="Helical" evidence="1">
    <location>
        <begin position="16"/>
        <end position="34"/>
    </location>
</feature>
<evidence type="ECO:0000313" key="2">
    <source>
        <dbReference type="EMBL" id="BBM82183.1"/>
    </source>
</evidence>
<keyword evidence="1" id="KW-0472">Membrane</keyword>
<evidence type="ECO:0000256" key="1">
    <source>
        <dbReference type="SAM" id="Phobius"/>
    </source>
</evidence>
<proteinExistence type="predicted"/>
<dbReference type="Proteomes" id="UP000326354">
    <property type="component" value="Chromosome"/>
</dbReference>
<reference evidence="2 3" key="1">
    <citation type="submission" date="2019-08" db="EMBL/GenBank/DDBJ databases">
        <title>Complete genome sequence of Candidatus Uab amorphum.</title>
        <authorList>
            <person name="Shiratori T."/>
            <person name="Suzuki S."/>
            <person name="Kakizawa Y."/>
            <person name="Ishida K."/>
        </authorList>
    </citation>
    <scope>NUCLEOTIDE SEQUENCE [LARGE SCALE GENOMIC DNA]</scope>
    <source>
        <strain evidence="2 3">SRT547</strain>
    </source>
</reference>
<keyword evidence="1" id="KW-0812">Transmembrane</keyword>
<feature type="transmembrane region" description="Helical" evidence="1">
    <location>
        <begin position="110"/>
        <end position="129"/>
    </location>
</feature>
<organism evidence="2 3">
    <name type="scientific">Uabimicrobium amorphum</name>
    <dbReference type="NCBI Taxonomy" id="2596890"/>
    <lineage>
        <taxon>Bacteria</taxon>
        <taxon>Pseudomonadati</taxon>
        <taxon>Planctomycetota</taxon>
        <taxon>Candidatus Uabimicrobiia</taxon>
        <taxon>Candidatus Uabimicrobiales</taxon>
        <taxon>Candidatus Uabimicrobiaceae</taxon>
        <taxon>Candidatus Uabimicrobium</taxon>
    </lineage>
</organism>